<proteinExistence type="predicted"/>
<dbReference type="OrthoDB" id="9943809at2759"/>
<dbReference type="Proteomes" id="UP000292052">
    <property type="component" value="Unassembled WGS sequence"/>
</dbReference>
<dbReference type="InterPro" id="IPR001245">
    <property type="entry name" value="Ser-Thr/Tyr_kinase_cat_dom"/>
</dbReference>
<dbReference type="SUPFAM" id="SSF56112">
    <property type="entry name" value="Protein kinase-like (PK-like)"/>
    <property type="match status" value="1"/>
</dbReference>
<dbReference type="Gene3D" id="2.60.40.10">
    <property type="entry name" value="Immunoglobulins"/>
    <property type="match status" value="1"/>
</dbReference>
<name>A0A482VTC2_ASBVE</name>
<dbReference type="PANTHER" id="PTHR24416">
    <property type="entry name" value="TYROSINE-PROTEIN KINASE RECEPTOR"/>
    <property type="match status" value="1"/>
</dbReference>
<dbReference type="GO" id="GO:0004714">
    <property type="term" value="F:transmembrane receptor protein tyrosine kinase activity"/>
    <property type="evidence" value="ECO:0007669"/>
    <property type="project" value="TreeGrafter"/>
</dbReference>
<evidence type="ECO:0000256" key="2">
    <source>
        <dbReference type="ARBA" id="ARBA00022692"/>
    </source>
</evidence>
<dbReference type="CDD" id="cd00192">
    <property type="entry name" value="PTKc"/>
    <property type="match status" value="1"/>
</dbReference>
<dbReference type="PROSITE" id="PS50853">
    <property type="entry name" value="FN3"/>
    <property type="match status" value="1"/>
</dbReference>
<feature type="domain" description="Protein kinase" evidence="8">
    <location>
        <begin position="409"/>
        <end position="670"/>
    </location>
</feature>
<dbReference type="PANTHER" id="PTHR24416:SF604">
    <property type="entry name" value="RECEPTOR PROTEIN-TYROSINE KINASE"/>
    <property type="match status" value="1"/>
</dbReference>
<evidence type="ECO:0000256" key="4">
    <source>
        <dbReference type="ARBA" id="ARBA00022989"/>
    </source>
</evidence>
<dbReference type="Pfam" id="PF00041">
    <property type="entry name" value="fn3"/>
    <property type="match status" value="1"/>
</dbReference>
<dbReference type="SUPFAM" id="SSF49265">
    <property type="entry name" value="Fibronectin type III"/>
    <property type="match status" value="1"/>
</dbReference>
<reference evidence="10 11" key="1">
    <citation type="submission" date="2017-03" db="EMBL/GenBank/DDBJ databases">
        <title>Genome of the blue death feigning beetle - Asbolus verrucosus.</title>
        <authorList>
            <person name="Rider S.D."/>
        </authorList>
    </citation>
    <scope>NUCLEOTIDE SEQUENCE [LARGE SCALE GENOMIC DNA]</scope>
    <source>
        <strain evidence="10">Butters</strain>
        <tissue evidence="10">Head and leg muscle</tissue>
    </source>
</reference>
<accession>A0A482VTC2</accession>
<dbReference type="GO" id="GO:0005524">
    <property type="term" value="F:ATP binding"/>
    <property type="evidence" value="ECO:0007669"/>
    <property type="project" value="InterPro"/>
</dbReference>
<dbReference type="PRINTS" id="PR00109">
    <property type="entry name" value="TYRKINASE"/>
</dbReference>
<keyword evidence="2 7" id="KW-0812">Transmembrane</keyword>
<feature type="transmembrane region" description="Helical" evidence="7">
    <location>
        <begin position="347"/>
        <end position="372"/>
    </location>
</feature>
<feature type="non-terminal residue" evidence="10">
    <location>
        <position position="670"/>
    </location>
</feature>
<dbReference type="Gene3D" id="3.30.200.20">
    <property type="entry name" value="Phosphorylase Kinase, domain 1"/>
    <property type="match status" value="1"/>
</dbReference>
<sequence>PTETTTASTQNDEIYLNFNNIKCCLEQRQQTFRLLRRQTLSSNLLRTTIHHYKYSMIKNDFCFCGNYLGVEVTKNVTCDCPSCPDSKANLTDVYLTGNLVPGPPENVQLTNITDISVHISWEVPKSYTEISSYLIQATVNHTYVNYIPNNPVWKYLNDTFGTTLIVLPATRYNITLRAISPDGPGAMFSKVIETQVGDPENLPDPPKIIKKYGNKIEIKLSEISNSNGPITSYLVVVLNEDSGQIFQDQLLKSYSEAKNDGTSYYIAAELKPESIKNNFIVGDGNYYGKYYNAPLESNVNYKIISGIISSLNGQTKRAFSNSDNSINSLKEIIDEDSEEMDGDSPAVVIGLSIAIGLLSFMLVAGVIGFIILKSRENNGYIPEEEHSKLNYYKNLKQKVTTIPYNQLKIEPTNLLGIGRFGRVNSGSVYENNTLIPVAAYSIQDKKLSPEDKKNMLRDLDLLIKTGKHDNIIALIGTCETSQIVLVVLEYVSMNLKDLLLGSRDSLPGRFSNMTENQALDIAINVSKGMAHLESNRTGMFQIVHRQLCARNVMVANGFVPKISGYGLAQFYSHNNLPDYTRWTALEVFKGQSHNLKSDVWSFACLLWEICVLGGTPYGNFSNNEIPERVTKGLRLPQMQYFSDELYQIMLNCWQYEQFYPDMEVAVRPVF</sequence>
<dbReference type="GO" id="GO:0005886">
    <property type="term" value="C:plasma membrane"/>
    <property type="evidence" value="ECO:0007669"/>
    <property type="project" value="TreeGrafter"/>
</dbReference>
<dbReference type="Pfam" id="PF23144">
    <property type="entry name" value="Fn3_PTPRU"/>
    <property type="match status" value="1"/>
</dbReference>
<dbReference type="InterPro" id="IPR011009">
    <property type="entry name" value="Kinase-like_dom_sf"/>
</dbReference>
<evidence type="ECO:0000256" key="5">
    <source>
        <dbReference type="ARBA" id="ARBA00023136"/>
    </source>
</evidence>
<keyword evidence="10" id="KW-0808">Transferase</keyword>
<dbReference type="InterPro" id="IPR036116">
    <property type="entry name" value="FN3_sf"/>
</dbReference>
<evidence type="ECO:0000256" key="7">
    <source>
        <dbReference type="SAM" id="Phobius"/>
    </source>
</evidence>
<evidence type="ECO:0000256" key="6">
    <source>
        <dbReference type="ARBA" id="ARBA00023180"/>
    </source>
</evidence>
<evidence type="ECO:0000259" key="9">
    <source>
        <dbReference type="PROSITE" id="PS50853"/>
    </source>
</evidence>
<dbReference type="FunFam" id="3.30.200.20:FF:001345">
    <property type="entry name" value="Putative tyrosine-protein kinase Wsck-like Protein"/>
    <property type="match status" value="1"/>
</dbReference>
<dbReference type="InterPro" id="IPR000719">
    <property type="entry name" value="Prot_kinase_dom"/>
</dbReference>
<dbReference type="AlphaFoldDB" id="A0A482VTC2"/>
<keyword evidence="5 7" id="KW-0472">Membrane</keyword>
<comment type="subcellular location">
    <subcellularLocation>
        <location evidence="1">Membrane</location>
        <topology evidence="1">Single-pass type I membrane protein</topology>
    </subcellularLocation>
</comment>
<organism evidence="10 11">
    <name type="scientific">Asbolus verrucosus</name>
    <name type="common">Desert ironclad beetle</name>
    <dbReference type="NCBI Taxonomy" id="1661398"/>
    <lineage>
        <taxon>Eukaryota</taxon>
        <taxon>Metazoa</taxon>
        <taxon>Ecdysozoa</taxon>
        <taxon>Arthropoda</taxon>
        <taxon>Hexapoda</taxon>
        <taxon>Insecta</taxon>
        <taxon>Pterygota</taxon>
        <taxon>Neoptera</taxon>
        <taxon>Endopterygota</taxon>
        <taxon>Coleoptera</taxon>
        <taxon>Polyphaga</taxon>
        <taxon>Cucujiformia</taxon>
        <taxon>Tenebrionidae</taxon>
        <taxon>Pimeliinae</taxon>
        <taxon>Asbolus</taxon>
    </lineage>
</organism>
<dbReference type="GO" id="GO:0043235">
    <property type="term" value="C:receptor complex"/>
    <property type="evidence" value="ECO:0007669"/>
    <property type="project" value="TreeGrafter"/>
</dbReference>
<evidence type="ECO:0000259" key="8">
    <source>
        <dbReference type="PROSITE" id="PS50011"/>
    </source>
</evidence>
<dbReference type="InterPro" id="IPR050122">
    <property type="entry name" value="RTK"/>
</dbReference>
<dbReference type="GO" id="GO:0007169">
    <property type="term" value="P:cell surface receptor protein tyrosine kinase signaling pathway"/>
    <property type="evidence" value="ECO:0007669"/>
    <property type="project" value="TreeGrafter"/>
</dbReference>
<dbReference type="EMBL" id="QDEB01069395">
    <property type="protein sequence ID" value="RZC35618.1"/>
    <property type="molecule type" value="Genomic_DNA"/>
</dbReference>
<dbReference type="InterPro" id="IPR013783">
    <property type="entry name" value="Ig-like_fold"/>
</dbReference>
<feature type="domain" description="Fibronectin type-III" evidence="9">
    <location>
        <begin position="103"/>
        <end position="199"/>
    </location>
</feature>
<evidence type="ECO:0000313" key="10">
    <source>
        <dbReference type="EMBL" id="RZC35618.1"/>
    </source>
</evidence>
<gene>
    <name evidence="10" type="ORF">BDFB_000340</name>
</gene>
<dbReference type="Gene3D" id="1.10.510.10">
    <property type="entry name" value="Transferase(Phosphotransferase) domain 1"/>
    <property type="match status" value="1"/>
</dbReference>
<dbReference type="SMART" id="SM00060">
    <property type="entry name" value="FN3"/>
    <property type="match status" value="1"/>
</dbReference>
<evidence type="ECO:0000256" key="3">
    <source>
        <dbReference type="ARBA" id="ARBA00022729"/>
    </source>
</evidence>
<keyword evidence="4 7" id="KW-1133">Transmembrane helix</keyword>
<feature type="non-terminal residue" evidence="10">
    <location>
        <position position="1"/>
    </location>
</feature>
<dbReference type="PROSITE" id="PS50011">
    <property type="entry name" value="PROTEIN_KINASE_DOM"/>
    <property type="match status" value="1"/>
</dbReference>
<keyword evidence="6" id="KW-0325">Glycoprotein</keyword>
<evidence type="ECO:0000256" key="1">
    <source>
        <dbReference type="ARBA" id="ARBA00004479"/>
    </source>
</evidence>
<keyword evidence="10" id="KW-0418">Kinase</keyword>
<keyword evidence="3" id="KW-0732">Signal</keyword>
<keyword evidence="11" id="KW-1185">Reference proteome</keyword>
<dbReference type="GO" id="GO:0045664">
    <property type="term" value="P:regulation of neuron differentiation"/>
    <property type="evidence" value="ECO:0007669"/>
    <property type="project" value="TreeGrafter"/>
</dbReference>
<dbReference type="CDD" id="cd00063">
    <property type="entry name" value="FN3"/>
    <property type="match status" value="1"/>
</dbReference>
<dbReference type="InterPro" id="IPR003961">
    <property type="entry name" value="FN3_dom"/>
</dbReference>
<evidence type="ECO:0000313" key="11">
    <source>
        <dbReference type="Proteomes" id="UP000292052"/>
    </source>
</evidence>
<protein>
    <submittedName>
        <fullName evidence="10">Tyrosine-protein kinase Wsck</fullName>
    </submittedName>
</protein>
<dbReference type="Pfam" id="PF07714">
    <property type="entry name" value="PK_Tyr_Ser-Thr"/>
    <property type="match status" value="1"/>
</dbReference>
<dbReference type="InterPro" id="IPR057598">
    <property type="entry name" value="Fn3_PTPRU"/>
</dbReference>
<dbReference type="STRING" id="1661398.A0A482VTC2"/>
<comment type="caution">
    <text evidence="10">The sequence shown here is derived from an EMBL/GenBank/DDBJ whole genome shotgun (WGS) entry which is preliminary data.</text>
</comment>